<dbReference type="PRINTS" id="PR00793">
    <property type="entry name" value="PROAMNOPTASE"/>
</dbReference>
<dbReference type="AlphaFoldDB" id="A0AAX1N9D8"/>
<protein>
    <submittedName>
        <fullName evidence="3">Alpha/beta fold hydrolase</fullName>
    </submittedName>
</protein>
<keyword evidence="1 3" id="KW-0378">Hydrolase</keyword>
<dbReference type="Pfam" id="PF12146">
    <property type="entry name" value="Hydrolase_4"/>
    <property type="match status" value="1"/>
</dbReference>
<reference evidence="3 4" key="1">
    <citation type="submission" date="2021-05" db="EMBL/GenBank/DDBJ databases">
        <title>Comparative genomic studies on the polysaccharide-degrading batcterial strains of the Flammeovirga genus.</title>
        <authorList>
            <person name="Zewei F."/>
            <person name="Zheng Z."/>
            <person name="Yu L."/>
            <person name="Ruyue G."/>
            <person name="Yanhong M."/>
            <person name="Yuanyuan C."/>
            <person name="Jingyan G."/>
            <person name="Wenjun H."/>
        </authorList>
    </citation>
    <scope>NUCLEOTIDE SEQUENCE [LARGE SCALE GENOMIC DNA]</scope>
    <source>
        <strain evidence="3 4">NBRC:100898</strain>
    </source>
</reference>
<dbReference type="InterPro" id="IPR050266">
    <property type="entry name" value="AB_hydrolase_sf"/>
</dbReference>
<dbReference type="KEGG" id="fya:KMW28_04480"/>
<evidence type="ECO:0000259" key="2">
    <source>
        <dbReference type="Pfam" id="PF12146"/>
    </source>
</evidence>
<proteinExistence type="predicted"/>
<dbReference type="Proteomes" id="UP000678679">
    <property type="component" value="Chromosome 1"/>
</dbReference>
<dbReference type="PANTHER" id="PTHR43798">
    <property type="entry name" value="MONOACYLGLYCEROL LIPASE"/>
    <property type="match status" value="1"/>
</dbReference>
<dbReference type="InterPro" id="IPR022742">
    <property type="entry name" value="Hydrolase_4"/>
</dbReference>
<dbReference type="Gene3D" id="3.40.50.1820">
    <property type="entry name" value="alpha/beta hydrolase"/>
    <property type="match status" value="1"/>
</dbReference>
<name>A0AAX1N9D8_9BACT</name>
<dbReference type="InterPro" id="IPR029058">
    <property type="entry name" value="AB_hydrolase_fold"/>
</dbReference>
<dbReference type="GO" id="GO:0016020">
    <property type="term" value="C:membrane"/>
    <property type="evidence" value="ECO:0007669"/>
    <property type="project" value="TreeGrafter"/>
</dbReference>
<dbReference type="SUPFAM" id="SSF53474">
    <property type="entry name" value="alpha/beta-Hydrolases"/>
    <property type="match status" value="1"/>
</dbReference>
<sequence length="324" mass="36962">MKLCPHQLVFVIIFLFSGVLFGQDYRPIDEVIHVSNNHETMPVKVHGNMNAKTLLLVVHGGPGSSVDDYRTFNGKTGLQLVEKSTLVAYWQQRGAGDSKGVDDKKYYTIDQYVSDLDHVVDEMHEVFPHKKIVLFGHSWGGMLSSSYLSLPEHRAKISAWIDAAGVTDGTKLLEYAFDDVDAVVKEHLTQEENLDFWKDVAKQKTPQNSSLLAYYILDKMPDAHRYVNIEKMQWSERAIASNNSLIPEVLLTNNNQNMEALDFPILLIWGKYDYCVSKKLRDELIEHLDAEKITSVELPHSGHYMMMNEPELFSKKVGEFLDKI</sequence>
<dbReference type="PANTHER" id="PTHR43798:SF33">
    <property type="entry name" value="HYDROLASE, PUTATIVE (AFU_ORTHOLOGUE AFUA_2G14860)-RELATED"/>
    <property type="match status" value="1"/>
</dbReference>
<accession>A0AAX1N9D8</accession>
<evidence type="ECO:0000313" key="3">
    <source>
        <dbReference type="EMBL" id="QWG02840.1"/>
    </source>
</evidence>
<dbReference type="GO" id="GO:0006508">
    <property type="term" value="P:proteolysis"/>
    <property type="evidence" value="ECO:0007669"/>
    <property type="project" value="InterPro"/>
</dbReference>
<gene>
    <name evidence="3" type="ORF">KMW28_04480</name>
</gene>
<feature type="domain" description="Serine aminopeptidase S33" evidence="2">
    <location>
        <begin position="51"/>
        <end position="310"/>
    </location>
</feature>
<dbReference type="RefSeq" id="WP_169664332.1">
    <property type="nucleotide sequence ID" value="NZ_CP076132.1"/>
</dbReference>
<keyword evidence="4" id="KW-1185">Reference proteome</keyword>
<dbReference type="InterPro" id="IPR002410">
    <property type="entry name" value="Peptidase_S33"/>
</dbReference>
<evidence type="ECO:0000313" key="4">
    <source>
        <dbReference type="Proteomes" id="UP000678679"/>
    </source>
</evidence>
<organism evidence="3 4">
    <name type="scientific">Flammeovirga yaeyamensis</name>
    <dbReference type="NCBI Taxonomy" id="367791"/>
    <lineage>
        <taxon>Bacteria</taxon>
        <taxon>Pseudomonadati</taxon>
        <taxon>Bacteroidota</taxon>
        <taxon>Cytophagia</taxon>
        <taxon>Cytophagales</taxon>
        <taxon>Flammeovirgaceae</taxon>
        <taxon>Flammeovirga</taxon>
    </lineage>
</organism>
<dbReference type="EMBL" id="CP076132">
    <property type="protein sequence ID" value="QWG02840.1"/>
    <property type="molecule type" value="Genomic_DNA"/>
</dbReference>
<dbReference type="GO" id="GO:0008233">
    <property type="term" value="F:peptidase activity"/>
    <property type="evidence" value="ECO:0007669"/>
    <property type="project" value="InterPro"/>
</dbReference>
<evidence type="ECO:0000256" key="1">
    <source>
        <dbReference type="ARBA" id="ARBA00022801"/>
    </source>
</evidence>